<sequence length="481" mass="54333">MDSELKYNRYYAVRQHLRTFPDWTTTQGIPQFGLAKRRICCGFWFVCTLIATGLLLWQVILSITEYYQRGVNVNIELQFEQRVFPAVTVCDSNPYKNSMLDQYPKVKQVLDTYKYAARKLVCAKNAECNYDANSTLDQFEEEYRFTGINNTGELRQLAKTLTYLAASEYDMSPAMVSKSDLVLACSFNTIGCSDSDWTYLLDPYVGNCYQFNMNSEHQAQRAGPVYGLRLQLKTNVSEYVAVNNGASVIVMVHDQDEHVIPGSVGYNVETGTRTEISVTYTQISRLGSPYGDCSDAIPDGYLYDGNYNTELCQRSEYQKMMIESCDCYDPRYPTPNDTKVDKCNIDDNLSCWLDYNNQTVGEDCYQPCNDGVYAVTISSATWPTSVGTVVAGCYENAYPEGCQKAFGENAAWVEIYYEKLNYETMEESPAATVSSVLSDIGGQIGLFLGMSVISFVDFVILFLQLLLSCILPRYAYLVDFD</sequence>
<evidence type="ECO:0000256" key="4">
    <source>
        <dbReference type="ARBA" id="ARBA00022461"/>
    </source>
</evidence>
<feature type="transmembrane region" description="Helical" evidence="14">
    <location>
        <begin position="39"/>
        <end position="60"/>
    </location>
</feature>
<keyword evidence="11 13" id="KW-0739">Sodium transport</keyword>
<evidence type="ECO:0000256" key="5">
    <source>
        <dbReference type="ARBA" id="ARBA00022692"/>
    </source>
</evidence>
<protein>
    <submittedName>
        <fullName evidence="15">(pine wood nematode) hypothetical protein</fullName>
    </submittedName>
</protein>
<keyword evidence="9 14" id="KW-0472">Membrane</keyword>
<dbReference type="Pfam" id="PF00858">
    <property type="entry name" value="ASC"/>
    <property type="match status" value="1"/>
</dbReference>
<evidence type="ECO:0000256" key="2">
    <source>
        <dbReference type="ARBA" id="ARBA00007193"/>
    </source>
</evidence>
<evidence type="ECO:0000313" key="19">
    <source>
        <dbReference type="WBParaSite" id="BXY_0974200.1"/>
    </source>
</evidence>
<keyword evidence="5 13" id="KW-0812">Transmembrane</keyword>
<comment type="similarity">
    <text evidence="2 13">Belongs to the amiloride-sensitive sodium channel (TC 1.A.6) family.</text>
</comment>
<dbReference type="PANTHER" id="PTHR11690">
    <property type="entry name" value="AMILORIDE-SENSITIVE SODIUM CHANNEL-RELATED"/>
    <property type="match status" value="1"/>
</dbReference>
<evidence type="ECO:0000256" key="7">
    <source>
        <dbReference type="ARBA" id="ARBA00023053"/>
    </source>
</evidence>
<evidence type="ECO:0000313" key="18">
    <source>
        <dbReference type="Proteomes" id="UP000659654"/>
    </source>
</evidence>
<keyword evidence="18" id="KW-1185">Reference proteome</keyword>
<dbReference type="Proteomes" id="UP000582659">
    <property type="component" value="Unassembled WGS sequence"/>
</dbReference>
<dbReference type="EMBL" id="CAJFCV020000006">
    <property type="protein sequence ID" value="CAG9131908.1"/>
    <property type="molecule type" value="Genomic_DNA"/>
</dbReference>
<evidence type="ECO:0000313" key="16">
    <source>
        <dbReference type="EMBL" id="CAG9131908.1"/>
    </source>
</evidence>
<evidence type="ECO:0000256" key="6">
    <source>
        <dbReference type="ARBA" id="ARBA00022989"/>
    </source>
</evidence>
<name>A0A1I7S9P5_BURXY</name>
<gene>
    <name evidence="15" type="ORF">BXYJ_LOCUS15566</name>
</gene>
<keyword evidence="8 13" id="KW-0406">Ion transport</keyword>
<dbReference type="PRINTS" id="PR01078">
    <property type="entry name" value="AMINACHANNEL"/>
</dbReference>
<dbReference type="GO" id="GO:0005886">
    <property type="term" value="C:plasma membrane"/>
    <property type="evidence" value="ECO:0007669"/>
    <property type="project" value="TreeGrafter"/>
</dbReference>
<keyword evidence="7" id="KW-0915">Sodium</keyword>
<dbReference type="EMBL" id="CAJFDI010000006">
    <property type="protein sequence ID" value="CAD5235475.1"/>
    <property type="molecule type" value="Genomic_DNA"/>
</dbReference>
<keyword evidence="6 14" id="KW-1133">Transmembrane helix</keyword>
<evidence type="ECO:0000256" key="3">
    <source>
        <dbReference type="ARBA" id="ARBA00022448"/>
    </source>
</evidence>
<reference evidence="16" key="2">
    <citation type="submission" date="2020-08" db="EMBL/GenBank/DDBJ databases">
        <authorList>
            <person name="Kikuchi T."/>
        </authorList>
    </citation>
    <scope>NUCLEOTIDE SEQUENCE</scope>
    <source>
        <strain evidence="15">Ka4C1</strain>
    </source>
</reference>
<evidence type="ECO:0000256" key="10">
    <source>
        <dbReference type="ARBA" id="ARBA00023180"/>
    </source>
</evidence>
<evidence type="ECO:0000256" key="14">
    <source>
        <dbReference type="SAM" id="Phobius"/>
    </source>
</evidence>
<keyword evidence="4 13" id="KW-0894">Sodium channel</keyword>
<proteinExistence type="inferred from homology"/>
<evidence type="ECO:0000313" key="17">
    <source>
        <dbReference type="Proteomes" id="UP000095284"/>
    </source>
</evidence>
<dbReference type="Proteomes" id="UP000659654">
    <property type="component" value="Unassembled WGS sequence"/>
</dbReference>
<evidence type="ECO:0000256" key="12">
    <source>
        <dbReference type="ARBA" id="ARBA00023303"/>
    </source>
</evidence>
<dbReference type="GO" id="GO:0015280">
    <property type="term" value="F:ligand-gated sodium channel activity"/>
    <property type="evidence" value="ECO:0007669"/>
    <property type="project" value="TreeGrafter"/>
</dbReference>
<dbReference type="InterPro" id="IPR001873">
    <property type="entry name" value="ENaC"/>
</dbReference>
<evidence type="ECO:0000256" key="8">
    <source>
        <dbReference type="ARBA" id="ARBA00023065"/>
    </source>
</evidence>
<dbReference type="AlphaFoldDB" id="A0A1I7S9P5"/>
<evidence type="ECO:0000313" key="15">
    <source>
        <dbReference type="EMBL" id="CAD5235475.1"/>
    </source>
</evidence>
<comment type="subcellular location">
    <subcellularLocation>
        <location evidence="1">Membrane</location>
        <topology evidence="1">Multi-pass membrane protein</topology>
    </subcellularLocation>
</comment>
<dbReference type="eggNOG" id="KOG4294">
    <property type="taxonomic scope" value="Eukaryota"/>
</dbReference>
<keyword evidence="3 13" id="KW-0813">Transport</keyword>
<accession>A0A1I7S9P5</accession>
<dbReference type="WBParaSite" id="BXY_0974200.1">
    <property type="protein sequence ID" value="BXY_0974200.1"/>
    <property type="gene ID" value="BXY_0974200"/>
</dbReference>
<keyword evidence="10" id="KW-0325">Glycoprotein</keyword>
<dbReference type="Gene3D" id="2.60.470.10">
    <property type="entry name" value="Acid-sensing ion channels like domains"/>
    <property type="match status" value="1"/>
</dbReference>
<dbReference type="PANTHER" id="PTHR11690:SF248">
    <property type="entry name" value="PICKPOCKET 17, ISOFORM A"/>
    <property type="match status" value="1"/>
</dbReference>
<reference evidence="19" key="1">
    <citation type="submission" date="2016-11" db="UniProtKB">
        <authorList>
            <consortium name="WormBaseParasite"/>
        </authorList>
    </citation>
    <scope>IDENTIFICATION</scope>
</reference>
<feature type="transmembrane region" description="Helical" evidence="14">
    <location>
        <begin position="444"/>
        <end position="467"/>
    </location>
</feature>
<evidence type="ECO:0000256" key="11">
    <source>
        <dbReference type="ARBA" id="ARBA00023201"/>
    </source>
</evidence>
<dbReference type="OrthoDB" id="5810861at2759"/>
<organism evidence="17 19">
    <name type="scientific">Bursaphelenchus xylophilus</name>
    <name type="common">Pinewood nematode worm</name>
    <name type="synonym">Aphelenchoides xylophilus</name>
    <dbReference type="NCBI Taxonomy" id="6326"/>
    <lineage>
        <taxon>Eukaryota</taxon>
        <taxon>Metazoa</taxon>
        <taxon>Ecdysozoa</taxon>
        <taxon>Nematoda</taxon>
        <taxon>Chromadorea</taxon>
        <taxon>Rhabditida</taxon>
        <taxon>Tylenchina</taxon>
        <taxon>Tylenchomorpha</taxon>
        <taxon>Aphelenchoidea</taxon>
        <taxon>Aphelenchoididae</taxon>
        <taxon>Bursaphelenchus</taxon>
    </lineage>
</organism>
<evidence type="ECO:0000256" key="1">
    <source>
        <dbReference type="ARBA" id="ARBA00004141"/>
    </source>
</evidence>
<evidence type="ECO:0000256" key="13">
    <source>
        <dbReference type="RuleBase" id="RU000679"/>
    </source>
</evidence>
<dbReference type="Proteomes" id="UP000095284">
    <property type="component" value="Unplaced"/>
</dbReference>
<keyword evidence="12 13" id="KW-0407">Ion channel</keyword>
<evidence type="ECO:0000256" key="9">
    <source>
        <dbReference type="ARBA" id="ARBA00023136"/>
    </source>
</evidence>
<dbReference type="Gene3D" id="1.10.287.770">
    <property type="entry name" value="YojJ-like"/>
    <property type="match status" value="1"/>
</dbReference>